<feature type="compositionally biased region" description="Polar residues" evidence="1">
    <location>
        <begin position="1"/>
        <end position="12"/>
    </location>
</feature>
<keyword evidence="3" id="KW-1185">Reference proteome</keyword>
<proteinExistence type="predicted"/>
<gene>
    <name evidence="2" type="ORF">GCM10011611_53890</name>
</gene>
<organism evidence="2 3">
    <name type="scientific">Aliidongia dinghuensis</name>
    <dbReference type="NCBI Taxonomy" id="1867774"/>
    <lineage>
        <taxon>Bacteria</taxon>
        <taxon>Pseudomonadati</taxon>
        <taxon>Pseudomonadota</taxon>
        <taxon>Alphaproteobacteria</taxon>
        <taxon>Rhodospirillales</taxon>
        <taxon>Dongiaceae</taxon>
        <taxon>Aliidongia</taxon>
    </lineage>
</organism>
<evidence type="ECO:0000256" key="1">
    <source>
        <dbReference type="SAM" id="MobiDB-lite"/>
    </source>
</evidence>
<dbReference type="Proteomes" id="UP000646365">
    <property type="component" value="Unassembled WGS sequence"/>
</dbReference>
<evidence type="ECO:0000313" key="3">
    <source>
        <dbReference type="Proteomes" id="UP000646365"/>
    </source>
</evidence>
<accession>A0A8J2YZH1</accession>
<evidence type="ECO:0000313" key="2">
    <source>
        <dbReference type="EMBL" id="GGF40681.1"/>
    </source>
</evidence>
<evidence type="ECO:0008006" key="4">
    <source>
        <dbReference type="Google" id="ProtNLM"/>
    </source>
</evidence>
<name>A0A8J2YZH1_9PROT</name>
<comment type="caution">
    <text evidence="2">The sequence shown here is derived from an EMBL/GenBank/DDBJ whole genome shotgun (WGS) entry which is preliminary data.</text>
</comment>
<reference evidence="2" key="2">
    <citation type="submission" date="2020-09" db="EMBL/GenBank/DDBJ databases">
        <authorList>
            <person name="Sun Q."/>
            <person name="Zhou Y."/>
        </authorList>
    </citation>
    <scope>NUCLEOTIDE SEQUENCE</scope>
    <source>
        <strain evidence="2">CGMCC 1.15725</strain>
    </source>
</reference>
<feature type="compositionally biased region" description="Low complexity" evidence="1">
    <location>
        <begin position="13"/>
        <end position="40"/>
    </location>
</feature>
<dbReference type="AlphaFoldDB" id="A0A8J2YZH1"/>
<dbReference type="EMBL" id="BMJQ01000017">
    <property type="protein sequence ID" value="GGF40681.1"/>
    <property type="molecule type" value="Genomic_DNA"/>
</dbReference>
<dbReference type="RefSeq" id="WP_189051274.1">
    <property type="nucleotide sequence ID" value="NZ_BMJQ01000017.1"/>
</dbReference>
<reference evidence="2" key="1">
    <citation type="journal article" date="2014" name="Int. J. Syst. Evol. Microbiol.">
        <title>Complete genome sequence of Corynebacterium casei LMG S-19264T (=DSM 44701T), isolated from a smear-ripened cheese.</title>
        <authorList>
            <consortium name="US DOE Joint Genome Institute (JGI-PGF)"/>
            <person name="Walter F."/>
            <person name="Albersmeier A."/>
            <person name="Kalinowski J."/>
            <person name="Ruckert C."/>
        </authorList>
    </citation>
    <scope>NUCLEOTIDE SEQUENCE</scope>
    <source>
        <strain evidence="2">CGMCC 1.15725</strain>
    </source>
</reference>
<feature type="region of interest" description="Disordered" evidence="1">
    <location>
        <begin position="1"/>
        <end position="46"/>
    </location>
</feature>
<protein>
    <recommendedName>
        <fullName evidence="4">Flagellin</fullName>
    </recommendedName>
</protein>
<sequence>MSDIALNSAQRQPTVTDTTGTAARTTTQPNTSTTPDTPTDQVSLSPAAQVTSAAFSGATLNDKDAVSTSVGLRQSIGTASLSVSAKQNQAILSLLR</sequence>